<dbReference type="GO" id="GO:0004553">
    <property type="term" value="F:hydrolase activity, hydrolyzing O-glycosyl compounds"/>
    <property type="evidence" value="ECO:0007669"/>
    <property type="project" value="InterPro"/>
</dbReference>
<dbReference type="PANTHER" id="PTHR31308:SF3">
    <property type="entry name" value="ENDOGLYCOCERAMIDASE"/>
    <property type="match status" value="1"/>
</dbReference>
<evidence type="ECO:0000256" key="4">
    <source>
        <dbReference type="RuleBase" id="RU361153"/>
    </source>
</evidence>
<proteinExistence type="inferred from homology"/>
<feature type="domain" description="Glycoside hydrolase family 5" evidence="5">
    <location>
        <begin position="91"/>
        <end position="422"/>
    </location>
</feature>
<dbReference type="InterPro" id="IPR052066">
    <property type="entry name" value="Glycosphingolipid_Hydrolases"/>
</dbReference>
<dbReference type="Pfam" id="PF00150">
    <property type="entry name" value="Cellulase"/>
    <property type="match status" value="1"/>
</dbReference>
<comment type="similarity">
    <text evidence="1 4">Belongs to the glycosyl hydrolase 5 (cellulase A) family.</text>
</comment>
<comment type="caution">
    <text evidence="7">The sequence shown here is derived from an EMBL/GenBank/DDBJ whole genome shotgun (WGS) entry which is preliminary data.</text>
</comment>
<keyword evidence="8" id="KW-1185">Reference proteome</keyword>
<dbReference type="InterPro" id="IPR013780">
    <property type="entry name" value="Glyco_hydro_b"/>
</dbReference>
<evidence type="ECO:0000256" key="2">
    <source>
        <dbReference type="ARBA" id="ARBA00022801"/>
    </source>
</evidence>
<dbReference type="InterPro" id="IPR017853">
    <property type="entry name" value="GH"/>
</dbReference>
<dbReference type="Pfam" id="PF18564">
    <property type="entry name" value="Glyco_hydro_5_C"/>
    <property type="match status" value="1"/>
</dbReference>
<evidence type="ECO:0000256" key="1">
    <source>
        <dbReference type="ARBA" id="ARBA00005641"/>
    </source>
</evidence>
<organism evidence="7 8">
    <name type="scientific">Paralvinella palmiformis</name>
    <dbReference type="NCBI Taxonomy" id="53620"/>
    <lineage>
        <taxon>Eukaryota</taxon>
        <taxon>Metazoa</taxon>
        <taxon>Spiralia</taxon>
        <taxon>Lophotrochozoa</taxon>
        <taxon>Annelida</taxon>
        <taxon>Polychaeta</taxon>
        <taxon>Sedentaria</taxon>
        <taxon>Canalipalpata</taxon>
        <taxon>Terebellida</taxon>
        <taxon>Terebelliformia</taxon>
        <taxon>Alvinellidae</taxon>
        <taxon>Paralvinella</taxon>
    </lineage>
</organism>
<evidence type="ECO:0000256" key="3">
    <source>
        <dbReference type="ARBA" id="ARBA00023295"/>
    </source>
</evidence>
<evidence type="ECO:0000259" key="6">
    <source>
        <dbReference type="Pfam" id="PF18564"/>
    </source>
</evidence>
<feature type="domain" description="Glycoside hydrolase family 5 C-terminal" evidence="6">
    <location>
        <begin position="442"/>
        <end position="527"/>
    </location>
</feature>
<dbReference type="AlphaFoldDB" id="A0AAD9JYR8"/>
<evidence type="ECO:0000313" key="7">
    <source>
        <dbReference type="EMBL" id="KAK2161537.1"/>
    </source>
</evidence>
<name>A0AAD9JYR8_9ANNE</name>
<protein>
    <recommendedName>
        <fullName evidence="9">Endoglycoceramidase</fullName>
    </recommendedName>
</protein>
<dbReference type="PANTHER" id="PTHR31308">
    <property type="match status" value="1"/>
</dbReference>
<dbReference type="Gene3D" id="3.20.20.80">
    <property type="entry name" value="Glycosidases"/>
    <property type="match status" value="1"/>
</dbReference>
<dbReference type="GO" id="GO:0000272">
    <property type="term" value="P:polysaccharide catabolic process"/>
    <property type="evidence" value="ECO:0007669"/>
    <property type="project" value="InterPro"/>
</dbReference>
<gene>
    <name evidence="7" type="ORF">LSH36_115g13038</name>
</gene>
<dbReference type="InterPro" id="IPR041036">
    <property type="entry name" value="GH5_C"/>
</dbReference>
<dbReference type="Proteomes" id="UP001208570">
    <property type="component" value="Unassembled WGS sequence"/>
</dbReference>
<dbReference type="SUPFAM" id="SSF51445">
    <property type="entry name" value="(Trans)glycosidases"/>
    <property type="match status" value="1"/>
</dbReference>
<dbReference type="Gene3D" id="2.60.40.1180">
    <property type="entry name" value="Golgi alpha-mannosidase II"/>
    <property type="match status" value="1"/>
</dbReference>
<dbReference type="EMBL" id="JAODUP010000115">
    <property type="protein sequence ID" value="KAK2161537.1"/>
    <property type="molecule type" value="Genomic_DNA"/>
</dbReference>
<dbReference type="InterPro" id="IPR001547">
    <property type="entry name" value="Glyco_hydro_5"/>
</dbReference>
<evidence type="ECO:0000259" key="5">
    <source>
        <dbReference type="Pfam" id="PF00150"/>
    </source>
</evidence>
<accession>A0AAD9JYR8</accession>
<dbReference type="GO" id="GO:0016042">
    <property type="term" value="P:lipid catabolic process"/>
    <property type="evidence" value="ECO:0007669"/>
    <property type="project" value="UniProtKB-ARBA"/>
</dbReference>
<reference evidence="7" key="1">
    <citation type="journal article" date="2023" name="Mol. Biol. Evol.">
        <title>Third-Generation Sequencing Reveals the Adaptive Role of the Epigenome in Three Deep-Sea Polychaetes.</title>
        <authorList>
            <person name="Perez M."/>
            <person name="Aroh O."/>
            <person name="Sun Y."/>
            <person name="Lan Y."/>
            <person name="Juniper S.K."/>
            <person name="Young C.R."/>
            <person name="Angers B."/>
            <person name="Qian P.Y."/>
        </authorList>
    </citation>
    <scope>NUCLEOTIDE SEQUENCE</scope>
    <source>
        <strain evidence="7">P08H-3</strain>
    </source>
</reference>
<evidence type="ECO:0000313" key="8">
    <source>
        <dbReference type="Proteomes" id="UP001208570"/>
    </source>
</evidence>
<keyword evidence="2 4" id="KW-0378">Hydrolase</keyword>
<keyword evidence="3 4" id="KW-0326">Glycosidase</keyword>
<evidence type="ECO:0008006" key="9">
    <source>
        <dbReference type="Google" id="ProtNLM"/>
    </source>
</evidence>
<dbReference type="GO" id="GO:1901136">
    <property type="term" value="P:carbohydrate derivative catabolic process"/>
    <property type="evidence" value="ECO:0007669"/>
    <property type="project" value="UniProtKB-ARBA"/>
</dbReference>
<sequence length="535" mass="61487">MASPRVSGTLTTVYILIAITRPTNGCLKRGNSYFTFGKSDMVASVTNRLEEPASRENVLQSSTSSSKISVNRQWMVDSYGRVRLFHGWNSVQKGVPWYTEEMINETKLDLYKSWGFNVVRLGCMWSGFEPTEGWYNETYIGIMKDIVKRLEQRGIYVIMDMHQDLMSTMFGNYDGIPLWILKKFPPSPHRYPWPFRRGHFMTWTDGYLSQAIGVAFQHLYNNYGHALDRMARFWSKVATVFKDSANVLGYELINEPWAGDIYSRPFLLEPGNAGRINLAPAYDKISNAIRLVDDRTLIFYEPVTWGIFLNGEHAGSGFDRVPGGPKYSNRSVLAYHYYCWLMDVSQQHRPFTFLQRTICDQIVGPKVFPAVLRDIARTKGSSFLTEFGACEPDGHANSSATVECDFVMRLADQFLASWTYWDHAFFDEGGHVNWNVAGSFARVYARAVSGTPRAMQYNVSDYNFFFSYQPDRKISQPTEIVIPEMHYRTGFQVRTSAGTKWTFDEKERIVKVYAENNTKQTLITVVINRNSDHRN</sequence>